<dbReference type="Proteomes" id="UP001498398">
    <property type="component" value="Unassembled WGS sequence"/>
</dbReference>
<sequence length="595" mass="65465">MRRSYSDEVVDDSEPEREAQRQAEAASKALQQPVSRGASIQHNIDIIEISDDDELEPVKRSDTRFQSIIEISDDSISIPAGSKKVVQQPSKIVDAAITRNTGVNSSTVASVPTTVVQHDNRVGPSKAFLSSSKLQNDSDSDASSSLSLSRFAFVNARGGPSKPKPLKANAVKPTVSKPNMKADAPSKGGQTNNKQSVLDISGNDMSTLLKCVCCDAHWTARKGTKQKMTHIQSCAKKHGLRDDTVYALIRKELKAASAKTSTEVPVETFFDEVVHDAAPKKRVRRQVEVTATVKNLCETREDILAKAKTVVAQNNSEVRAWRERSGHTDDMHYGHDSVSSTPDFGQSKLAGRNGSKIRSLFNVPSPPHTDIEDEQDLLASPTPSSRQPVLRDTDAANINTKPTNPLTLSHNVSDLLSSSSNVTSPGPSVIDRVEVDADIPDIHDNPYYHDDAFLHYDPAFDVQTPHDSPCTSDSDSPRRTTHPATPILPHTNQIKPSGNVSPITTITPKRKAIRKGAKKAEQADEEWEQEIKDKILQDVDLHHRILRFEPIHFSVFLKLVEGSTVSGTLKNRLRVFLDKQGINFYGSEPASRRRR</sequence>
<evidence type="ECO:0000313" key="3">
    <source>
        <dbReference type="Proteomes" id="UP001498398"/>
    </source>
</evidence>
<feature type="compositionally biased region" description="Polar residues" evidence="1">
    <location>
        <begin position="490"/>
        <end position="500"/>
    </location>
</feature>
<organism evidence="2 3">
    <name type="scientific">Marasmiellus scandens</name>
    <dbReference type="NCBI Taxonomy" id="2682957"/>
    <lineage>
        <taxon>Eukaryota</taxon>
        <taxon>Fungi</taxon>
        <taxon>Dikarya</taxon>
        <taxon>Basidiomycota</taxon>
        <taxon>Agaricomycotina</taxon>
        <taxon>Agaricomycetes</taxon>
        <taxon>Agaricomycetidae</taxon>
        <taxon>Agaricales</taxon>
        <taxon>Marasmiineae</taxon>
        <taxon>Omphalotaceae</taxon>
        <taxon>Marasmiellus</taxon>
    </lineage>
</organism>
<proteinExistence type="predicted"/>
<feature type="region of interest" description="Disordered" evidence="1">
    <location>
        <begin position="1"/>
        <end position="37"/>
    </location>
</feature>
<feature type="region of interest" description="Disordered" evidence="1">
    <location>
        <begin position="465"/>
        <end position="500"/>
    </location>
</feature>
<dbReference type="EMBL" id="JBANRG010000002">
    <property type="protein sequence ID" value="KAK7470478.1"/>
    <property type="molecule type" value="Genomic_DNA"/>
</dbReference>
<feature type="compositionally biased region" description="Polar residues" evidence="1">
    <location>
        <begin position="465"/>
        <end position="474"/>
    </location>
</feature>
<comment type="caution">
    <text evidence="2">The sequence shown here is derived from an EMBL/GenBank/DDBJ whole genome shotgun (WGS) entry which is preliminary data.</text>
</comment>
<evidence type="ECO:0000256" key="1">
    <source>
        <dbReference type="SAM" id="MobiDB-lite"/>
    </source>
</evidence>
<accession>A0ABR1K5U1</accession>
<gene>
    <name evidence="2" type="ORF">VKT23_001904</name>
</gene>
<protein>
    <submittedName>
        <fullName evidence="2">Uncharacterized protein</fullName>
    </submittedName>
</protein>
<name>A0ABR1K5U1_9AGAR</name>
<keyword evidence="3" id="KW-1185">Reference proteome</keyword>
<feature type="region of interest" description="Disordered" evidence="1">
    <location>
        <begin position="157"/>
        <end position="194"/>
    </location>
</feature>
<reference evidence="2 3" key="1">
    <citation type="submission" date="2024-01" db="EMBL/GenBank/DDBJ databases">
        <title>A draft genome for the cacao thread blight pathogen Marasmiellus scandens.</title>
        <authorList>
            <person name="Baruah I.K."/>
            <person name="Leung J."/>
            <person name="Bukari Y."/>
            <person name="Amoako-Attah I."/>
            <person name="Meinhardt L.W."/>
            <person name="Bailey B.A."/>
            <person name="Cohen S.P."/>
        </authorList>
    </citation>
    <scope>NUCLEOTIDE SEQUENCE [LARGE SCALE GENOMIC DNA]</scope>
    <source>
        <strain evidence="2 3">GH-19</strain>
    </source>
</reference>
<evidence type="ECO:0000313" key="2">
    <source>
        <dbReference type="EMBL" id="KAK7470478.1"/>
    </source>
</evidence>